<gene>
    <name evidence="2" type="ORF">AAT19DRAFT_16166</name>
</gene>
<dbReference type="EMBL" id="LCTV02000008">
    <property type="protein sequence ID" value="PRQ73413.1"/>
    <property type="molecule type" value="Genomic_DNA"/>
</dbReference>
<evidence type="ECO:0000313" key="3">
    <source>
        <dbReference type="Proteomes" id="UP000239560"/>
    </source>
</evidence>
<comment type="caution">
    <text evidence="2">The sequence shown here is derived from an EMBL/GenBank/DDBJ whole genome shotgun (WGS) entry which is preliminary data.</text>
</comment>
<sequence length="231" mass="25005">MMLGGGYQAGEGRRGGSAGQERSVRRAEPSRDGGADGASEWGCRVEAGRDSTDGHTALESNQVRAAPRLVALLVRRESASERESGRLTFRKGRGADGGSVRSLFRLERSLDVLSIVYGCCCGHRRRCKEERRGGKSVFLDGEQEVLQSSRLVARLTGCRGQLRTAERSVCNQESGKSEGSCGELEEAENDAQAAERPVLRERKPASREAAVAVQAEHNERMRGGTSVWRAG</sequence>
<feature type="compositionally biased region" description="Basic and acidic residues" evidence="1">
    <location>
        <begin position="197"/>
        <end position="206"/>
    </location>
</feature>
<evidence type="ECO:0000313" key="2">
    <source>
        <dbReference type="EMBL" id="PRQ73413.1"/>
    </source>
</evidence>
<name>A0A2T0A5X0_RHOTO</name>
<dbReference type="Proteomes" id="UP000239560">
    <property type="component" value="Unassembled WGS sequence"/>
</dbReference>
<evidence type="ECO:0000256" key="1">
    <source>
        <dbReference type="SAM" id="MobiDB-lite"/>
    </source>
</evidence>
<feature type="region of interest" description="Disordered" evidence="1">
    <location>
        <begin position="1"/>
        <end position="60"/>
    </location>
</feature>
<proteinExistence type="predicted"/>
<feature type="region of interest" description="Disordered" evidence="1">
    <location>
        <begin position="172"/>
        <end position="231"/>
    </location>
</feature>
<protein>
    <submittedName>
        <fullName evidence="2">Uncharacterized protein</fullName>
    </submittedName>
</protein>
<dbReference type="AlphaFoldDB" id="A0A2T0A5X0"/>
<accession>A0A2T0A5X0</accession>
<organism evidence="2 3">
    <name type="scientific">Rhodotorula toruloides</name>
    <name type="common">Yeast</name>
    <name type="synonym">Rhodosporidium toruloides</name>
    <dbReference type="NCBI Taxonomy" id="5286"/>
    <lineage>
        <taxon>Eukaryota</taxon>
        <taxon>Fungi</taxon>
        <taxon>Dikarya</taxon>
        <taxon>Basidiomycota</taxon>
        <taxon>Pucciniomycotina</taxon>
        <taxon>Microbotryomycetes</taxon>
        <taxon>Sporidiobolales</taxon>
        <taxon>Sporidiobolaceae</taxon>
        <taxon>Rhodotorula</taxon>
    </lineage>
</organism>
<feature type="compositionally biased region" description="Basic and acidic residues" evidence="1">
    <location>
        <begin position="22"/>
        <end position="34"/>
    </location>
</feature>
<reference evidence="2 3" key="1">
    <citation type="journal article" date="2018" name="Elife">
        <title>Functional genomics of lipid metabolism in the oleaginous yeast Rhodosporidium toruloides.</title>
        <authorList>
            <person name="Coradetti S.T."/>
            <person name="Pinel D."/>
            <person name="Geiselman G."/>
            <person name="Ito M."/>
            <person name="Mondo S."/>
            <person name="Reilly M.C."/>
            <person name="Cheng Y.F."/>
            <person name="Bauer S."/>
            <person name="Grigoriev I."/>
            <person name="Gladden J.M."/>
            <person name="Simmons B.A."/>
            <person name="Brem R."/>
            <person name="Arkin A.P."/>
            <person name="Skerker J.M."/>
        </authorList>
    </citation>
    <scope>NUCLEOTIDE SEQUENCE [LARGE SCALE GENOMIC DNA]</scope>
    <source>
        <strain evidence="2 3">NBRC 0880</strain>
    </source>
</reference>